<dbReference type="InterPro" id="IPR001841">
    <property type="entry name" value="Znf_RING"/>
</dbReference>
<evidence type="ECO:0000256" key="7">
    <source>
        <dbReference type="ARBA" id="ARBA00022723"/>
    </source>
</evidence>
<dbReference type="PROSITE" id="PS50089">
    <property type="entry name" value="ZF_RING_2"/>
    <property type="match status" value="1"/>
</dbReference>
<name>A0AAV3RU18_LITER</name>
<dbReference type="GO" id="GO:0016874">
    <property type="term" value="F:ligase activity"/>
    <property type="evidence" value="ECO:0007669"/>
    <property type="project" value="UniProtKB-KW"/>
</dbReference>
<evidence type="ECO:0000256" key="11">
    <source>
        <dbReference type="ARBA" id="ARBA00022989"/>
    </source>
</evidence>
<keyword evidence="19" id="KW-1185">Reference proteome</keyword>
<accession>A0AAV3RU18</accession>
<feature type="domain" description="RING-type" evidence="17">
    <location>
        <begin position="126"/>
        <end position="168"/>
    </location>
</feature>
<dbReference type="InterPro" id="IPR013083">
    <property type="entry name" value="Znf_RING/FYVE/PHD"/>
</dbReference>
<dbReference type="SMART" id="SM00184">
    <property type="entry name" value="RING"/>
    <property type="match status" value="1"/>
</dbReference>
<keyword evidence="5" id="KW-0808">Transferase</keyword>
<keyword evidence="6 16" id="KW-0812">Transmembrane</keyword>
<evidence type="ECO:0000313" key="18">
    <source>
        <dbReference type="EMBL" id="GAA0183331.1"/>
    </source>
</evidence>
<dbReference type="GO" id="GO:0016020">
    <property type="term" value="C:membrane"/>
    <property type="evidence" value="ECO:0007669"/>
    <property type="project" value="UniProtKB-SubCell"/>
</dbReference>
<evidence type="ECO:0000313" key="19">
    <source>
        <dbReference type="Proteomes" id="UP001454036"/>
    </source>
</evidence>
<gene>
    <name evidence="18" type="ORF">LIER_42388</name>
</gene>
<comment type="catalytic activity">
    <reaction evidence="1">
        <text>S-ubiquitinyl-[E2 ubiquitin-conjugating enzyme]-L-cysteine + [acceptor protein]-L-lysine = [E2 ubiquitin-conjugating enzyme]-L-cysteine + N(6)-ubiquitinyl-[acceptor protein]-L-lysine.</text>
        <dbReference type="EC" id="2.3.2.27"/>
    </reaction>
</comment>
<evidence type="ECO:0000256" key="12">
    <source>
        <dbReference type="ARBA" id="ARBA00023136"/>
    </source>
</evidence>
<comment type="similarity">
    <text evidence="13">Belongs to the RING-type zinc finger family. ATL subfamily.</text>
</comment>
<dbReference type="FunFam" id="3.30.40.10:FF:000187">
    <property type="entry name" value="E3 ubiquitin-protein ligase ATL6"/>
    <property type="match status" value="1"/>
</dbReference>
<dbReference type="CDD" id="cd16461">
    <property type="entry name" value="RING-H2_EL5-like"/>
    <property type="match status" value="1"/>
</dbReference>
<dbReference type="GO" id="GO:0061630">
    <property type="term" value="F:ubiquitin protein ligase activity"/>
    <property type="evidence" value="ECO:0007669"/>
    <property type="project" value="UniProtKB-EC"/>
</dbReference>
<evidence type="ECO:0000256" key="5">
    <source>
        <dbReference type="ARBA" id="ARBA00022679"/>
    </source>
</evidence>
<evidence type="ECO:0000256" key="16">
    <source>
        <dbReference type="SAM" id="Phobius"/>
    </source>
</evidence>
<dbReference type="SUPFAM" id="SSF57850">
    <property type="entry name" value="RING/U-box"/>
    <property type="match status" value="1"/>
</dbReference>
<proteinExistence type="inferred from homology"/>
<feature type="transmembrane region" description="Helical" evidence="16">
    <location>
        <begin position="51"/>
        <end position="72"/>
    </location>
</feature>
<dbReference type="EC" id="2.3.2.27" evidence="4"/>
<keyword evidence="8 14" id="KW-0863">Zinc-finger</keyword>
<comment type="caution">
    <text evidence="18">The sequence shown here is derived from an EMBL/GenBank/DDBJ whole genome shotgun (WGS) entry which is preliminary data.</text>
</comment>
<evidence type="ECO:0000256" key="6">
    <source>
        <dbReference type="ARBA" id="ARBA00022692"/>
    </source>
</evidence>
<evidence type="ECO:0000259" key="17">
    <source>
        <dbReference type="PROSITE" id="PS50089"/>
    </source>
</evidence>
<keyword evidence="9" id="KW-0833">Ubl conjugation pathway</keyword>
<sequence length="436" mass="46935">MNFFQSLPPPPQLPPPPFAAVNDVTQSQLSNTILNPDVISATSSPPSSSSMIIITIVISSTIILSATIYLLLRFISRRLSPPPISVAPPPSSGECHLAHEKTRLDSLPLFKFGSVNEKLTGGGGDCAVCLSKFDSDDELRLLPLCCHVFHARCIDTWLRNNQTCPLCRSTVYSSALQNSRQNQNSNNINDGDSFRIEIGSISRRRQPPTTTTAALDDGGRGGRGRRSYSIGSFEYILNDDNFEVPMEVTSAEKDFIGDGGGVVAPPGESLGTTVSGGGRRRSYLIGAFEYILSDNNIEIPVEMTSAEKEFSGGVVAPPLGESLTAAEYGGSGRNWLKEYVERLSGGVGVVSQPPEESVAVAEYGGGSGRNWLMEYVERLGASSFRSSNYSIRGSGRVLTGGSRRNDVVVPVDEEDLEANSRVGEEISELFRWISGV</sequence>
<dbReference type="AlphaFoldDB" id="A0AAV3RU18"/>
<evidence type="ECO:0000256" key="3">
    <source>
        <dbReference type="ARBA" id="ARBA00004906"/>
    </source>
</evidence>
<dbReference type="PANTHER" id="PTHR45768">
    <property type="entry name" value="E3 UBIQUITIN-PROTEIN LIGASE RNF13-LIKE"/>
    <property type="match status" value="1"/>
</dbReference>
<comment type="subcellular location">
    <subcellularLocation>
        <location evidence="2">Membrane</location>
        <topology evidence="2">Single-pass membrane protein</topology>
    </subcellularLocation>
</comment>
<keyword evidence="7" id="KW-0479">Metal-binding</keyword>
<evidence type="ECO:0000256" key="10">
    <source>
        <dbReference type="ARBA" id="ARBA00022833"/>
    </source>
</evidence>
<evidence type="ECO:0000256" key="4">
    <source>
        <dbReference type="ARBA" id="ARBA00012483"/>
    </source>
</evidence>
<evidence type="ECO:0000256" key="8">
    <source>
        <dbReference type="ARBA" id="ARBA00022771"/>
    </source>
</evidence>
<evidence type="ECO:0000256" key="9">
    <source>
        <dbReference type="ARBA" id="ARBA00022786"/>
    </source>
</evidence>
<reference evidence="18 19" key="1">
    <citation type="submission" date="2024-01" db="EMBL/GenBank/DDBJ databases">
        <title>The complete chloroplast genome sequence of Lithospermum erythrorhizon: insights into the phylogenetic relationship among Boraginaceae species and the maternal lineages of purple gromwells.</title>
        <authorList>
            <person name="Okada T."/>
            <person name="Watanabe K."/>
        </authorList>
    </citation>
    <scope>NUCLEOTIDE SEQUENCE [LARGE SCALE GENOMIC DNA]</scope>
</reference>
<organism evidence="18 19">
    <name type="scientific">Lithospermum erythrorhizon</name>
    <name type="common">Purple gromwell</name>
    <name type="synonym">Lithospermum officinale var. erythrorhizon</name>
    <dbReference type="NCBI Taxonomy" id="34254"/>
    <lineage>
        <taxon>Eukaryota</taxon>
        <taxon>Viridiplantae</taxon>
        <taxon>Streptophyta</taxon>
        <taxon>Embryophyta</taxon>
        <taxon>Tracheophyta</taxon>
        <taxon>Spermatophyta</taxon>
        <taxon>Magnoliopsida</taxon>
        <taxon>eudicotyledons</taxon>
        <taxon>Gunneridae</taxon>
        <taxon>Pentapetalae</taxon>
        <taxon>asterids</taxon>
        <taxon>lamiids</taxon>
        <taxon>Boraginales</taxon>
        <taxon>Boraginaceae</taxon>
        <taxon>Boraginoideae</taxon>
        <taxon>Lithospermeae</taxon>
        <taxon>Lithospermum</taxon>
    </lineage>
</organism>
<evidence type="ECO:0000256" key="14">
    <source>
        <dbReference type="PROSITE-ProRule" id="PRU00175"/>
    </source>
</evidence>
<dbReference type="GO" id="GO:0016567">
    <property type="term" value="P:protein ubiquitination"/>
    <property type="evidence" value="ECO:0007669"/>
    <property type="project" value="TreeGrafter"/>
</dbReference>
<dbReference type="Gene3D" id="3.30.40.10">
    <property type="entry name" value="Zinc/RING finger domain, C3HC4 (zinc finger)"/>
    <property type="match status" value="1"/>
</dbReference>
<evidence type="ECO:0000256" key="1">
    <source>
        <dbReference type="ARBA" id="ARBA00000900"/>
    </source>
</evidence>
<evidence type="ECO:0000256" key="2">
    <source>
        <dbReference type="ARBA" id="ARBA00004167"/>
    </source>
</evidence>
<comment type="pathway">
    <text evidence="3">Protein modification; protein ubiquitination.</text>
</comment>
<protein>
    <recommendedName>
        <fullName evidence="4">RING-type E3 ubiquitin transferase</fullName>
        <ecNumber evidence="4">2.3.2.27</ecNumber>
    </recommendedName>
</protein>
<feature type="region of interest" description="Disordered" evidence="15">
    <location>
        <begin position="201"/>
        <end position="224"/>
    </location>
</feature>
<keyword evidence="18" id="KW-0436">Ligase</keyword>
<keyword evidence="12 16" id="KW-0472">Membrane</keyword>
<dbReference type="Proteomes" id="UP001454036">
    <property type="component" value="Unassembled WGS sequence"/>
</dbReference>
<keyword evidence="11 16" id="KW-1133">Transmembrane helix</keyword>
<dbReference type="EMBL" id="BAABME010029199">
    <property type="protein sequence ID" value="GAA0183331.1"/>
    <property type="molecule type" value="Genomic_DNA"/>
</dbReference>
<dbReference type="Pfam" id="PF13639">
    <property type="entry name" value="zf-RING_2"/>
    <property type="match status" value="1"/>
</dbReference>
<dbReference type="GO" id="GO:0008270">
    <property type="term" value="F:zinc ion binding"/>
    <property type="evidence" value="ECO:0007669"/>
    <property type="project" value="UniProtKB-KW"/>
</dbReference>
<evidence type="ECO:0000256" key="13">
    <source>
        <dbReference type="ARBA" id="ARBA00024209"/>
    </source>
</evidence>
<dbReference type="PANTHER" id="PTHR45768:SF16">
    <property type="entry name" value="E3 UBIQUITIN-PROTEIN LIGASE ATL4"/>
    <property type="match status" value="1"/>
</dbReference>
<evidence type="ECO:0000256" key="15">
    <source>
        <dbReference type="SAM" id="MobiDB-lite"/>
    </source>
</evidence>
<keyword evidence="10" id="KW-0862">Zinc</keyword>